<dbReference type="GeneID" id="20316705"/>
<keyword evidence="2" id="KW-1185">Reference proteome</keyword>
<sequence>MVFPNDFAHVAMLGTFAAGRDRGSTSEAAVCQCKLTRFTPIVVALLVRFETPTAYVQDFTQTPLAYYCLPDAIFWCNSRLRRRLLGTLRYSFICCFVAQLVCLVPNNHTWPTGTSRGLCSEESATS</sequence>
<proteinExistence type="predicted"/>
<dbReference type="KEGG" id="ovi:T265_02517"/>
<organism evidence="1 2">
    <name type="scientific">Opisthorchis viverrini</name>
    <name type="common">Southeast Asian liver fluke</name>
    <dbReference type="NCBI Taxonomy" id="6198"/>
    <lineage>
        <taxon>Eukaryota</taxon>
        <taxon>Metazoa</taxon>
        <taxon>Spiralia</taxon>
        <taxon>Lophotrochozoa</taxon>
        <taxon>Platyhelminthes</taxon>
        <taxon>Trematoda</taxon>
        <taxon>Digenea</taxon>
        <taxon>Opisthorchiida</taxon>
        <taxon>Opisthorchiata</taxon>
        <taxon>Opisthorchiidae</taxon>
        <taxon>Opisthorchis</taxon>
    </lineage>
</organism>
<dbReference type="AlphaFoldDB" id="A0A074ZYZ6"/>
<name>A0A074ZYZ6_OPIVI</name>
<accession>A0A074ZYZ6</accession>
<reference evidence="1 2" key="1">
    <citation type="submission" date="2013-11" db="EMBL/GenBank/DDBJ databases">
        <title>Opisthorchis viverrini - life in the bile duct.</title>
        <authorList>
            <person name="Young N.D."/>
            <person name="Nagarajan N."/>
            <person name="Lin S.J."/>
            <person name="Korhonen P.K."/>
            <person name="Jex A.R."/>
            <person name="Hall R.S."/>
            <person name="Safavi-Hemami H."/>
            <person name="Kaewkong W."/>
            <person name="Bertrand D."/>
            <person name="Gao S."/>
            <person name="Seet Q."/>
            <person name="Wongkham S."/>
            <person name="Teh B.T."/>
            <person name="Wongkham C."/>
            <person name="Intapan P.M."/>
            <person name="Maleewong W."/>
            <person name="Yang X."/>
            <person name="Hu M."/>
            <person name="Wang Z."/>
            <person name="Hofmann A."/>
            <person name="Sternberg P.W."/>
            <person name="Tan P."/>
            <person name="Wang J."/>
            <person name="Gasser R.B."/>
        </authorList>
    </citation>
    <scope>NUCLEOTIDE SEQUENCE [LARGE SCALE GENOMIC DNA]</scope>
</reference>
<dbReference type="RefSeq" id="XP_009165044.1">
    <property type="nucleotide sequence ID" value="XM_009166780.1"/>
</dbReference>
<dbReference type="EMBL" id="KL596649">
    <property type="protein sequence ID" value="KER31192.1"/>
    <property type="molecule type" value="Genomic_DNA"/>
</dbReference>
<protein>
    <submittedName>
        <fullName evidence="1">Uncharacterized protein</fullName>
    </submittedName>
</protein>
<evidence type="ECO:0000313" key="1">
    <source>
        <dbReference type="EMBL" id="KER31192.1"/>
    </source>
</evidence>
<evidence type="ECO:0000313" key="2">
    <source>
        <dbReference type="Proteomes" id="UP000054324"/>
    </source>
</evidence>
<gene>
    <name evidence="1" type="ORF">T265_02517</name>
</gene>
<dbReference type="CTD" id="20316705"/>
<dbReference type="Proteomes" id="UP000054324">
    <property type="component" value="Unassembled WGS sequence"/>
</dbReference>